<dbReference type="SMART" id="SM00881">
    <property type="entry name" value="CoA_binding"/>
    <property type="match status" value="1"/>
</dbReference>
<dbReference type="EMBL" id="JAUSVY010000011">
    <property type="protein sequence ID" value="MDQ0506963.1"/>
    <property type="molecule type" value="Genomic_DNA"/>
</dbReference>
<dbReference type="Gene3D" id="3.40.50.720">
    <property type="entry name" value="NAD(P)-binding Rossmann-like Domain"/>
    <property type="match status" value="1"/>
</dbReference>
<dbReference type="InterPro" id="IPR036291">
    <property type="entry name" value="NAD(P)-bd_dom_sf"/>
</dbReference>
<name>A0ABU0LIK6_XANAG</name>
<dbReference type="Pfam" id="PF13380">
    <property type="entry name" value="CoA_binding_2"/>
    <property type="match status" value="1"/>
</dbReference>
<accession>A0ABU0LIK6</accession>
<sequence length="183" mass="20000">MNHDQYADSYIRGILEEVRTIAIVGASTNSARPSYFVMKYLSERGYRVFPVNPGQAGKVVAGLTFVARLADVPEPIDMVDVFRAPEHLPAVWEEVAALVPPPKVLWMQLGVRNDEVAAKAESAGLKVVMNRCPKIEYARLSGEIGWTGVNSRTLSSRRPKRLGEGVQRLSIASRKPQGPASGA</sequence>
<evidence type="ECO:0000259" key="1">
    <source>
        <dbReference type="SMART" id="SM00881"/>
    </source>
</evidence>
<keyword evidence="3" id="KW-1185">Reference proteome</keyword>
<evidence type="ECO:0000313" key="3">
    <source>
        <dbReference type="Proteomes" id="UP001241747"/>
    </source>
</evidence>
<dbReference type="InterPro" id="IPR003781">
    <property type="entry name" value="CoA-bd"/>
</dbReference>
<protein>
    <submittedName>
        <fullName evidence="2">CoA-binding protein</fullName>
    </submittedName>
</protein>
<dbReference type="SUPFAM" id="SSF51735">
    <property type="entry name" value="NAD(P)-binding Rossmann-fold domains"/>
    <property type="match status" value="1"/>
</dbReference>
<dbReference type="PANTHER" id="PTHR33303">
    <property type="entry name" value="CYTOPLASMIC PROTEIN-RELATED"/>
    <property type="match status" value="1"/>
</dbReference>
<reference evidence="2 3" key="1">
    <citation type="submission" date="2023-07" db="EMBL/GenBank/DDBJ databases">
        <title>Genomic Encyclopedia of Type Strains, Phase IV (KMG-IV): sequencing the most valuable type-strain genomes for metagenomic binning, comparative biology and taxonomic classification.</title>
        <authorList>
            <person name="Goeker M."/>
        </authorList>
    </citation>
    <scope>NUCLEOTIDE SEQUENCE [LARGE SCALE GENOMIC DNA]</scope>
    <source>
        <strain evidence="2 3">DSM 3770</strain>
    </source>
</reference>
<dbReference type="PANTHER" id="PTHR33303:SF2">
    <property type="entry name" value="COA-BINDING DOMAIN-CONTAINING PROTEIN"/>
    <property type="match status" value="1"/>
</dbReference>
<organism evidence="2 3">
    <name type="scientific">Xanthobacter agilis</name>
    <dbReference type="NCBI Taxonomy" id="47492"/>
    <lineage>
        <taxon>Bacteria</taxon>
        <taxon>Pseudomonadati</taxon>
        <taxon>Pseudomonadota</taxon>
        <taxon>Alphaproteobacteria</taxon>
        <taxon>Hyphomicrobiales</taxon>
        <taxon>Xanthobacteraceae</taxon>
        <taxon>Xanthobacter</taxon>
    </lineage>
</organism>
<evidence type="ECO:0000313" key="2">
    <source>
        <dbReference type="EMBL" id="MDQ0506963.1"/>
    </source>
</evidence>
<proteinExistence type="predicted"/>
<feature type="domain" description="CoA-binding" evidence="1">
    <location>
        <begin position="15"/>
        <end position="111"/>
    </location>
</feature>
<gene>
    <name evidence="2" type="ORF">QOZ94_003778</name>
</gene>
<comment type="caution">
    <text evidence="2">The sequence shown here is derived from an EMBL/GenBank/DDBJ whole genome shotgun (WGS) entry which is preliminary data.</text>
</comment>
<dbReference type="RefSeq" id="WP_237346550.1">
    <property type="nucleotide sequence ID" value="NZ_JABWGX010000020.1"/>
</dbReference>
<dbReference type="Proteomes" id="UP001241747">
    <property type="component" value="Unassembled WGS sequence"/>
</dbReference>